<protein>
    <submittedName>
        <fullName evidence="2">Uncharacterized protein</fullName>
    </submittedName>
</protein>
<dbReference type="EMBL" id="MN319465">
    <property type="protein sequence ID" value="QIM13776.1"/>
    <property type="molecule type" value="Genomic_DNA"/>
</dbReference>
<dbReference type="AlphaFoldDB" id="A0A6G8FC36"/>
<name>A0A6G8FC36_KLEPN</name>
<reference evidence="2" key="1">
    <citation type="submission" date="2019-08" db="EMBL/GenBank/DDBJ databases">
        <authorList>
            <person name="Lv L."/>
            <person name="Gao X."/>
            <person name="Liu J.-H."/>
        </authorList>
    </citation>
    <scope>NUCLEOTIDE SEQUENCE</scope>
    <source>
        <strain evidence="2">LDL3-2</strain>
        <plasmid evidence="2">pHNLDL3-2</plasmid>
    </source>
</reference>
<keyword evidence="2" id="KW-0614">Plasmid</keyword>
<organism evidence="2">
    <name type="scientific">Klebsiella pneumoniae</name>
    <dbReference type="NCBI Taxonomy" id="573"/>
    <lineage>
        <taxon>Bacteria</taxon>
        <taxon>Pseudomonadati</taxon>
        <taxon>Pseudomonadota</taxon>
        <taxon>Gammaproteobacteria</taxon>
        <taxon>Enterobacterales</taxon>
        <taxon>Enterobacteriaceae</taxon>
        <taxon>Klebsiella/Raoultella group</taxon>
        <taxon>Klebsiella</taxon>
        <taxon>Klebsiella pneumoniae complex</taxon>
    </lineage>
</organism>
<evidence type="ECO:0000313" key="2">
    <source>
        <dbReference type="EMBL" id="QIM13776.1"/>
    </source>
</evidence>
<evidence type="ECO:0000256" key="1">
    <source>
        <dbReference type="SAM" id="MobiDB-lite"/>
    </source>
</evidence>
<proteinExistence type="predicted"/>
<sequence length="37" mass="4173">MRTLALMRLGKLTVNPNRAKRAAATPRRTVSQRAPIR</sequence>
<accession>A0A6G8FC36</accession>
<feature type="region of interest" description="Disordered" evidence="1">
    <location>
        <begin position="18"/>
        <end position="37"/>
    </location>
</feature>
<geneLocation type="plasmid" evidence="2">
    <name>pHNLDL3-2</name>
</geneLocation>